<dbReference type="AlphaFoldDB" id="W7IS17"/>
<evidence type="ECO:0000313" key="2">
    <source>
        <dbReference type="Proteomes" id="UP000019277"/>
    </source>
</evidence>
<protein>
    <submittedName>
        <fullName evidence="1">Uncharacterized protein</fullName>
    </submittedName>
</protein>
<evidence type="ECO:0000313" key="1">
    <source>
        <dbReference type="EMBL" id="EWC63133.1"/>
    </source>
</evidence>
<proteinExistence type="predicted"/>
<gene>
    <name evidence="1" type="ORF">UO65_1543</name>
</gene>
<accession>W7IS17</accession>
<reference evidence="1 2" key="1">
    <citation type="journal article" date="2014" name="Genome Announc.">
        <title>Draft Genome Sequence of the Antitrypanosomally Active Sponge-Associated Bacterium Actinokineospora sp. Strain EG49.</title>
        <authorList>
            <person name="Harjes J."/>
            <person name="Ryu T."/>
            <person name="Abdelmohsen U.R."/>
            <person name="Moitinho-Silva L."/>
            <person name="Horn H."/>
            <person name="Ravasi T."/>
            <person name="Hentschel U."/>
        </authorList>
    </citation>
    <scope>NUCLEOTIDE SEQUENCE [LARGE SCALE GENOMIC DNA]</scope>
    <source>
        <strain evidence="1 2">EG49</strain>
    </source>
</reference>
<dbReference type="RefSeq" id="WP_035280012.1">
    <property type="nucleotide sequence ID" value="NZ_AYXG01000054.1"/>
</dbReference>
<keyword evidence="2" id="KW-1185">Reference proteome</keyword>
<name>W7IS17_9PSEU</name>
<dbReference type="STRING" id="909613.UO65_1543"/>
<dbReference type="Proteomes" id="UP000019277">
    <property type="component" value="Unassembled WGS sequence"/>
</dbReference>
<dbReference type="EMBL" id="AYXG01000054">
    <property type="protein sequence ID" value="EWC63133.1"/>
    <property type="molecule type" value="Genomic_DNA"/>
</dbReference>
<comment type="caution">
    <text evidence="1">The sequence shown here is derived from an EMBL/GenBank/DDBJ whole genome shotgun (WGS) entry which is preliminary data.</text>
</comment>
<sequence length="108" mass="12087">MNLEPLRVALEASSGWVITYVDGNIDARRRGGRMLDGLVAWAGSGADHVFAARFDSLERQAWVRLHPRPVAALRELDSHPAELPRTWLHLTETEFIAVIALMEERIGS</sequence>
<organism evidence="1 2">
    <name type="scientific">Actinokineospora spheciospongiae</name>
    <dbReference type="NCBI Taxonomy" id="909613"/>
    <lineage>
        <taxon>Bacteria</taxon>
        <taxon>Bacillati</taxon>
        <taxon>Actinomycetota</taxon>
        <taxon>Actinomycetes</taxon>
        <taxon>Pseudonocardiales</taxon>
        <taxon>Pseudonocardiaceae</taxon>
        <taxon>Actinokineospora</taxon>
    </lineage>
</organism>